<evidence type="ECO:0000256" key="1">
    <source>
        <dbReference type="SAM" id="MobiDB-lite"/>
    </source>
</evidence>
<keyword evidence="4" id="KW-1185">Reference proteome</keyword>
<evidence type="ECO:0000313" key="4">
    <source>
        <dbReference type="Proteomes" id="UP000077315"/>
    </source>
</evidence>
<gene>
    <name evidence="3" type="ORF">PHYBLDRAFT_59077</name>
</gene>
<dbReference type="InParanoid" id="A0A167QPX0"/>
<feature type="transmembrane region" description="Helical" evidence="2">
    <location>
        <begin position="167"/>
        <end position="186"/>
    </location>
</feature>
<proteinExistence type="predicted"/>
<feature type="compositionally biased region" description="Low complexity" evidence="1">
    <location>
        <begin position="137"/>
        <end position="151"/>
    </location>
</feature>
<sequence length="264" mass="30295">MTPTVRPQHPTTGHQPIPRILPTPLKVPDDWKPPVLLRQDAFQLECDLEESGLFEAIANGTYNEFGHDLDSDSLSISTQQSLNGRSRCRLCRKISNPSTMRYVSPTQSLTPRGYYVDDRCLRYLIHSVHSLPLRDSQMQQNQQSYQQQQQQENKREQERKTKRHSGLRWMFVGGITLAVYTCYLVHDCTTMRVVAPSELGSPTSTGRPAPDYVWIPIPDKACYKSSLAGRFLSFIFSTQSFVMLIILGMAFLYVQVVVRHRRIF</sequence>
<evidence type="ECO:0000313" key="3">
    <source>
        <dbReference type="EMBL" id="OAD80040.1"/>
    </source>
</evidence>
<feature type="transmembrane region" description="Helical" evidence="2">
    <location>
        <begin position="231"/>
        <end position="254"/>
    </location>
</feature>
<dbReference type="RefSeq" id="XP_018298080.1">
    <property type="nucleotide sequence ID" value="XM_018440430.1"/>
</dbReference>
<protein>
    <submittedName>
        <fullName evidence="3">Uncharacterized protein</fullName>
    </submittedName>
</protein>
<dbReference type="AlphaFoldDB" id="A0A167QPX0"/>
<accession>A0A167QPX0</accession>
<dbReference type="EMBL" id="KV440972">
    <property type="protein sequence ID" value="OAD80040.1"/>
    <property type="molecule type" value="Genomic_DNA"/>
</dbReference>
<organism evidence="3 4">
    <name type="scientific">Phycomyces blakesleeanus (strain ATCC 8743b / DSM 1359 / FGSC 10004 / NBRC 33097 / NRRL 1555)</name>
    <dbReference type="NCBI Taxonomy" id="763407"/>
    <lineage>
        <taxon>Eukaryota</taxon>
        <taxon>Fungi</taxon>
        <taxon>Fungi incertae sedis</taxon>
        <taxon>Mucoromycota</taxon>
        <taxon>Mucoromycotina</taxon>
        <taxon>Mucoromycetes</taxon>
        <taxon>Mucorales</taxon>
        <taxon>Phycomycetaceae</taxon>
        <taxon>Phycomyces</taxon>
    </lineage>
</organism>
<dbReference type="Proteomes" id="UP000077315">
    <property type="component" value="Unassembled WGS sequence"/>
</dbReference>
<feature type="region of interest" description="Disordered" evidence="1">
    <location>
        <begin position="1"/>
        <end position="24"/>
    </location>
</feature>
<name>A0A167QPX0_PHYB8</name>
<keyword evidence="2" id="KW-0812">Transmembrane</keyword>
<evidence type="ECO:0000256" key="2">
    <source>
        <dbReference type="SAM" id="Phobius"/>
    </source>
</evidence>
<feature type="compositionally biased region" description="Polar residues" evidence="1">
    <location>
        <begin position="1"/>
        <end position="14"/>
    </location>
</feature>
<reference evidence="4" key="1">
    <citation type="submission" date="2015-06" db="EMBL/GenBank/DDBJ databases">
        <title>Expansion of signal transduction pathways in fungi by whole-genome duplication.</title>
        <authorList>
            <consortium name="DOE Joint Genome Institute"/>
            <person name="Corrochano L.M."/>
            <person name="Kuo A."/>
            <person name="Marcet-Houben M."/>
            <person name="Polaino S."/>
            <person name="Salamov A."/>
            <person name="Villalobos J.M."/>
            <person name="Alvarez M.I."/>
            <person name="Avalos J."/>
            <person name="Benito E.P."/>
            <person name="Benoit I."/>
            <person name="Burger G."/>
            <person name="Camino L.P."/>
            <person name="Canovas D."/>
            <person name="Cerda-Olmedo E."/>
            <person name="Cheng J.-F."/>
            <person name="Dominguez A."/>
            <person name="Elias M."/>
            <person name="Eslava A.P."/>
            <person name="Glaser F."/>
            <person name="Grimwood J."/>
            <person name="Gutierrez G."/>
            <person name="Heitman J."/>
            <person name="Henrissat B."/>
            <person name="Iturriaga E.A."/>
            <person name="Lang B.F."/>
            <person name="Lavin J.L."/>
            <person name="Lee S."/>
            <person name="Li W."/>
            <person name="Lindquist E."/>
            <person name="Lopez-Garcia S."/>
            <person name="Luque E.M."/>
            <person name="Marcos A.T."/>
            <person name="Martin J."/>
            <person name="McCluskey K."/>
            <person name="Medina H.R."/>
            <person name="Miralles-Duran A."/>
            <person name="Miyazaki A."/>
            <person name="Munoz-Torres E."/>
            <person name="Oguiza J.A."/>
            <person name="Ohm R."/>
            <person name="Olmedo M."/>
            <person name="Orejas M."/>
            <person name="Ortiz-Castellanos L."/>
            <person name="Pisabarro A.G."/>
            <person name="Rodriguez-Romero J."/>
            <person name="Ruiz-Herrera J."/>
            <person name="Ruiz-Vazquez R."/>
            <person name="Sanz C."/>
            <person name="Schackwitz W."/>
            <person name="Schmutz J."/>
            <person name="Shahriari M."/>
            <person name="Shelest E."/>
            <person name="Silva-Franco F."/>
            <person name="Soanes D."/>
            <person name="Syed K."/>
            <person name="Tagua V.G."/>
            <person name="Talbot N.J."/>
            <person name="Thon M."/>
            <person name="De vries R.P."/>
            <person name="Wiebenga A."/>
            <person name="Yadav J.S."/>
            <person name="Braun E.L."/>
            <person name="Baker S."/>
            <person name="Garre V."/>
            <person name="Horwitz B."/>
            <person name="Torres-Martinez S."/>
            <person name="Idnurm A."/>
            <person name="Herrera-Estrella A."/>
            <person name="Gabaldon T."/>
            <person name="Grigoriev I.V."/>
        </authorList>
    </citation>
    <scope>NUCLEOTIDE SEQUENCE [LARGE SCALE GENOMIC DNA]</scope>
    <source>
        <strain evidence="4">NRRL 1555(-)</strain>
    </source>
</reference>
<dbReference type="OrthoDB" id="10340087at2759"/>
<dbReference type="GeneID" id="29001336"/>
<dbReference type="VEuPathDB" id="FungiDB:PHYBLDRAFT_59077"/>
<keyword evidence="2" id="KW-0472">Membrane</keyword>
<feature type="region of interest" description="Disordered" evidence="1">
    <location>
        <begin position="136"/>
        <end position="162"/>
    </location>
</feature>
<keyword evidence="2" id="KW-1133">Transmembrane helix</keyword>